<dbReference type="Pfam" id="PF10516">
    <property type="entry name" value="SHNi-TPR"/>
    <property type="match status" value="1"/>
</dbReference>
<sequence length="359" mass="39877">MTSSKEKDSQQPSQEILAIIHEGSRAFSLHDYENATDKFGQACELLDNQFGELAPQCADAYFMYGKALLQNAIQQNSVLGNAAAEDSAAVEDTETLSNPRFHFEGEPDLREVEAEGDDEADDEEGQEDQEEEGESDMFNDAWDVLDIARVIYGKDSSQEARLKLADVYSCLGDVSLETEKFDQAIPDFQSALSIKQSILDEDNRELAELHYKLALAFEYSTSEQHQAIEETRNAVKVLRNRLSTLKEKQLAESGDVKGKGKESNVVIDSGRTSDIQKEIDEIQELIPDMEVKIEELKNPKQLEAQVDMLKEMLGLKGSTGLPAVPIPTNVNDLSSLVKKRKADNSATAPEKEGKQPKNE</sequence>
<dbReference type="GO" id="GO:0034080">
    <property type="term" value="P:CENP-A containing chromatin assembly"/>
    <property type="evidence" value="ECO:0007669"/>
    <property type="project" value="TreeGrafter"/>
</dbReference>
<comment type="caution">
    <text evidence="9">The sequence shown here is derived from an EMBL/GenBank/DDBJ whole genome shotgun (WGS) entry which is preliminary data.</text>
</comment>
<dbReference type="GO" id="GO:0005654">
    <property type="term" value="C:nucleoplasm"/>
    <property type="evidence" value="ECO:0007669"/>
    <property type="project" value="TreeGrafter"/>
</dbReference>
<evidence type="ECO:0000256" key="7">
    <source>
        <dbReference type="SAM" id="MobiDB-lite"/>
    </source>
</evidence>
<comment type="subcellular location">
    <subcellularLocation>
        <location evidence="1">Nucleus</location>
    </subcellularLocation>
</comment>
<dbReference type="RefSeq" id="XP_051445591.1">
    <property type="nucleotide sequence ID" value="XM_051588242.1"/>
</dbReference>
<dbReference type="AlphaFoldDB" id="A0AAD5EC49"/>
<dbReference type="InterPro" id="IPR011990">
    <property type="entry name" value="TPR-like_helical_dom_sf"/>
</dbReference>
<dbReference type="InterPro" id="IPR019544">
    <property type="entry name" value="Tetratricopeptide_SHNi-TPR_dom"/>
</dbReference>
<dbReference type="PANTHER" id="PTHR15081:SF1">
    <property type="entry name" value="NUCLEAR AUTOANTIGENIC SPERM PROTEIN"/>
    <property type="match status" value="1"/>
</dbReference>
<evidence type="ECO:0000313" key="10">
    <source>
        <dbReference type="Proteomes" id="UP001206595"/>
    </source>
</evidence>
<feature type="region of interest" description="Disordered" evidence="7">
    <location>
        <begin position="89"/>
        <end position="138"/>
    </location>
</feature>
<comment type="similarity">
    <text evidence="2">Belongs to the NASP family.</text>
</comment>
<feature type="compositionally biased region" description="Basic and acidic residues" evidence="7">
    <location>
        <begin position="349"/>
        <end position="359"/>
    </location>
</feature>
<evidence type="ECO:0000256" key="6">
    <source>
        <dbReference type="PROSITE-ProRule" id="PRU00339"/>
    </source>
</evidence>
<evidence type="ECO:0000256" key="3">
    <source>
        <dbReference type="ARBA" id="ARBA00022737"/>
    </source>
</evidence>
<dbReference type="GO" id="GO:0006335">
    <property type="term" value="P:DNA replication-dependent chromatin assembly"/>
    <property type="evidence" value="ECO:0007669"/>
    <property type="project" value="TreeGrafter"/>
</dbReference>
<evidence type="ECO:0000256" key="2">
    <source>
        <dbReference type="ARBA" id="ARBA00008402"/>
    </source>
</evidence>
<proteinExistence type="inferred from homology"/>
<reference evidence="9" key="1">
    <citation type="submission" date="2021-06" db="EMBL/GenBank/DDBJ databases">
        <authorList>
            <consortium name="DOE Joint Genome Institute"/>
            <person name="Mondo S.J."/>
            <person name="Amses K.R."/>
            <person name="Simmons D.R."/>
            <person name="Longcore J.E."/>
            <person name="Seto K."/>
            <person name="Alves G.H."/>
            <person name="Bonds A.E."/>
            <person name="Quandt C.A."/>
            <person name="Davis W.J."/>
            <person name="Chang Y."/>
            <person name="Letcher P.M."/>
            <person name="Powell M.J."/>
            <person name="Kuo A."/>
            <person name="Labutti K."/>
            <person name="Pangilinan J."/>
            <person name="Andreopoulos W."/>
            <person name="Tritt A."/>
            <person name="Riley R."/>
            <person name="Hundley H."/>
            <person name="Johnson J."/>
            <person name="Lipzen A."/>
            <person name="Barry K."/>
            <person name="Berbee M.L."/>
            <person name="Buchler N.E."/>
            <person name="Grigoriev I.V."/>
            <person name="Spatafora J.W."/>
            <person name="Stajich J.E."/>
            <person name="James T.Y."/>
        </authorList>
    </citation>
    <scope>NUCLEOTIDE SEQUENCE</scope>
    <source>
        <strain evidence="9">AG</strain>
    </source>
</reference>
<feature type="region of interest" description="Disordered" evidence="7">
    <location>
        <begin position="317"/>
        <end position="359"/>
    </location>
</feature>
<dbReference type="InterPro" id="IPR051730">
    <property type="entry name" value="NASP-like"/>
</dbReference>
<dbReference type="PROSITE" id="PS50005">
    <property type="entry name" value="TPR"/>
    <property type="match status" value="1"/>
</dbReference>
<feature type="compositionally biased region" description="Acidic residues" evidence="7">
    <location>
        <begin position="114"/>
        <end position="137"/>
    </location>
</feature>
<evidence type="ECO:0000313" key="9">
    <source>
        <dbReference type="EMBL" id="KAI8580587.1"/>
    </source>
</evidence>
<keyword evidence="10" id="KW-1185">Reference proteome</keyword>
<keyword evidence="3" id="KW-0677">Repeat</keyword>
<dbReference type="Proteomes" id="UP001206595">
    <property type="component" value="Unassembled WGS sequence"/>
</dbReference>
<keyword evidence="5" id="KW-0539">Nucleus</keyword>
<evidence type="ECO:0000259" key="8">
    <source>
        <dbReference type="Pfam" id="PF10516"/>
    </source>
</evidence>
<organism evidence="9 10">
    <name type="scientific">Umbelopsis ramanniana AG</name>
    <dbReference type="NCBI Taxonomy" id="1314678"/>
    <lineage>
        <taxon>Eukaryota</taxon>
        <taxon>Fungi</taxon>
        <taxon>Fungi incertae sedis</taxon>
        <taxon>Mucoromycota</taxon>
        <taxon>Mucoromycotina</taxon>
        <taxon>Umbelopsidomycetes</taxon>
        <taxon>Umbelopsidales</taxon>
        <taxon>Umbelopsidaceae</taxon>
        <taxon>Umbelopsis</taxon>
    </lineage>
</organism>
<dbReference type="InterPro" id="IPR019734">
    <property type="entry name" value="TPR_rpt"/>
</dbReference>
<protein>
    <recommendedName>
        <fullName evidence="8">Tetratricopeptide SHNi-TPR domain-containing protein</fullName>
    </recommendedName>
</protein>
<dbReference type="SUPFAM" id="SSF48452">
    <property type="entry name" value="TPR-like"/>
    <property type="match status" value="1"/>
</dbReference>
<dbReference type="EMBL" id="MU620911">
    <property type="protein sequence ID" value="KAI8580587.1"/>
    <property type="molecule type" value="Genomic_DNA"/>
</dbReference>
<dbReference type="GO" id="GO:0042393">
    <property type="term" value="F:histone binding"/>
    <property type="evidence" value="ECO:0007669"/>
    <property type="project" value="TreeGrafter"/>
</dbReference>
<evidence type="ECO:0000256" key="1">
    <source>
        <dbReference type="ARBA" id="ARBA00004123"/>
    </source>
</evidence>
<gene>
    <name evidence="9" type="ORF">K450DRAFT_236358</name>
</gene>
<name>A0AAD5EC49_UMBRA</name>
<reference evidence="9" key="2">
    <citation type="journal article" date="2022" name="Proc. Natl. Acad. Sci. U.S.A.">
        <title>Diploid-dominant life cycles characterize the early evolution of Fungi.</title>
        <authorList>
            <person name="Amses K.R."/>
            <person name="Simmons D.R."/>
            <person name="Longcore J.E."/>
            <person name="Mondo S.J."/>
            <person name="Seto K."/>
            <person name="Jeronimo G.H."/>
            <person name="Bonds A.E."/>
            <person name="Quandt C.A."/>
            <person name="Davis W.J."/>
            <person name="Chang Y."/>
            <person name="Federici B.A."/>
            <person name="Kuo A."/>
            <person name="LaButti K."/>
            <person name="Pangilinan J."/>
            <person name="Andreopoulos W."/>
            <person name="Tritt A."/>
            <person name="Riley R."/>
            <person name="Hundley H."/>
            <person name="Johnson J."/>
            <person name="Lipzen A."/>
            <person name="Barry K."/>
            <person name="Lang B.F."/>
            <person name="Cuomo C.A."/>
            <person name="Buchler N.E."/>
            <person name="Grigoriev I.V."/>
            <person name="Spatafora J.W."/>
            <person name="Stajich J.E."/>
            <person name="James T.Y."/>
        </authorList>
    </citation>
    <scope>NUCLEOTIDE SEQUENCE</scope>
    <source>
        <strain evidence="9">AG</strain>
    </source>
</reference>
<feature type="repeat" description="TPR" evidence="6">
    <location>
        <begin position="165"/>
        <end position="198"/>
    </location>
</feature>
<feature type="domain" description="Tetratricopeptide SHNi-TPR" evidence="8">
    <location>
        <begin position="165"/>
        <end position="200"/>
    </location>
</feature>
<evidence type="ECO:0000256" key="4">
    <source>
        <dbReference type="ARBA" id="ARBA00022803"/>
    </source>
</evidence>
<evidence type="ECO:0000256" key="5">
    <source>
        <dbReference type="ARBA" id="ARBA00023242"/>
    </source>
</evidence>
<accession>A0AAD5EC49</accession>
<dbReference type="PANTHER" id="PTHR15081">
    <property type="entry name" value="NUCLEAR AUTOANTIGENIC SPERM PROTEIN NASP -RELATED"/>
    <property type="match status" value="1"/>
</dbReference>
<feature type="compositionally biased region" description="Basic and acidic residues" evidence="7">
    <location>
        <begin position="101"/>
        <end position="113"/>
    </location>
</feature>
<dbReference type="GeneID" id="75913587"/>
<keyword evidence="4 6" id="KW-0802">TPR repeat</keyword>
<dbReference type="Gene3D" id="1.25.40.10">
    <property type="entry name" value="Tetratricopeptide repeat domain"/>
    <property type="match status" value="1"/>
</dbReference>